<name>B2A396_NATTJ</name>
<dbReference type="STRING" id="457570.Nther_1443"/>
<dbReference type="HOGENOM" id="CLU_157804_4_0_9"/>
<keyword evidence="2" id="KW-0689">Ribosomal protein</keyword>
<dbReference type="AlphaFoldDB" id="B2A396"/>
<accession>B2A396</accession>
<dbReference type="InParanoid" id="B2A396"/>
<reference evidence="2 3" key="1">
    <citation type="submission" date="2008-04" db="EMBL/GenBank/DDBJ databases">
        <title>Complete sequence of chromosome of Natranaerobius thermophilus JW/NM-WN-LF.</title>
        <authorList>
            <consortium name="US DOE Joint Genome Institute"/>
            <person name="Copeland A."/>
            <person name="Lucas S."/>
            <person name="Lapidus A."/>
            <person name="Glavina del Rio T."/>
            <person name="Dalin E."/>
            <person name="Tice H."/>
            <person name="Bruce D."/>
            <person name="Goodwin L."/>
            <person name="Pitluck S."/>
            <person name="Chertkov O."/>
            <person name="Brettin T."/>
            <person name="Detter J.C."/>
            <person name="Han C."/>
            <person name="Kuske C.R."/>
            <person name="Schmutz J."/>
            <person name="Larimer F."/>
            <person name="Land M."/>
            <person name="Hauser L."/>
            <person name="Kyrpides N."/>
            <person name="Lykidis A."/>
            <person name="Mesbah N.M."/>
            <person name="Wiegel J."/>
        </authorList>
    </citation>
    <scope>NUCLEOTIDE SEQUENCE [LARGE SCALE GENOMIC DNA]</scope>
    <source>
        <strain evidence="3">ATCC BAA-1301 / DSM 18059 / JW/NM-WN-LF</strain>
    </source>
</reference>
<dbReference type="Proteomes" id="UP000001683">
    <property type="component" value="Chromosome"/>
</dbReference>
<organism evidence="2 3">
    <name type="scientific">Natranaerobius thermophilus (strain ATCC BAA-1301 / DSM 18059 / JW/NM-WN-LF)</name>
    <dbReference type="NCBI Taxonomy" id="457570"/>
    <lineage>
        <taxon>Bacteria</taxon>
        <taxon>Bacillati</taxon>
        <taxon>Bacillota</taxon>
        <taxon>Clostridia</taxon>
        <taxon>Natranaerobiales</taxon>
        <taxon>Natranaerobiaceae</taxon>
        <taxon>Natranaerobius</taxon>
    </lineage>
</organism>
<protein>
    <submittedName>
        <fullName evidence="2">Ribosomal protein L7Ae/L30e/S12e/Gadd45</fullName>
    </submittedName>
</protein>
<proteinExistence type="predicted"/>
<dbReference type="SUPFAM" id="SSF55315">
    <property type="entry name" value="L30e-like"/>
    <property type="match status" value="1"/>
</dbReference>
<evidence type="ECO:0000313" key="2">
    <source>
        <dbReference type="EMBL" id="ACB85026.1"/>
    </source>
</evidence>
<feature type="domain" description="Ribosomal protein eL8/eL30/eS12/Gadd45" evidence="1">
    <location>
        <begin position="7"/>
        <end position="97"/>
    </location>
</feature>
<dbReference type="InterPro" id="IPR029064">
    <property type="entry name" value="Ribosomal_eL30-like_sf"/>
</dbReference>
<dbReference type="InterPro" id="IPR004038">
    <property type="entry name" value="Ribosomal_eL8/eL30/eS12/Gad45"/>
</dbReference>
<evidence type="ECO:0000259" key="1">
    <source>
        <dbReference type="Pfam" id="PF01248"/>
    </source>
</evidence>
<gene>
    <name evidence="2" type="ordered locus">Nther_1443</name>
</gene>
<dbReference type="Pfam" id="PF01248">
    <property type="entry name" value="Ribosomal_L7Ae"/>
    <property type="match status" value="1"/>
</dbReference>
<dbReference type="EMBL" id="CP001034">
    <property type="protein sequence ID" value="ACB85026.1"/>
    <property type="molecule type" value="Genomic_DNA"/>
</dbReference>
<sequence>MMKNDNKVGQLLGIARKSGQIALGSRETLTKVREGHCVLVIVAEDAGFRTKKMLTDKCTHYSVTFKIWGCSNELAKYLGKSRVSVVGINNKGMANKLLSLLNDN</sequence>
<dbReference type="eggNOG" id="COG1358">
    <property type="taxonomic scope" value="Bacteria"/>
</dbReference>
<dbReference type="KEGG" id="nth:Nther_1443"/>
<dbReference type="GO" id="GO:0005840">
    <property type="term" value="C:ribosome"/>
    <property type="evidence" value="ECO:0007669"/>
    <property type="project" value="UniProtKB-KW"/>
</dbReference>
<dbReference type="FunCoup" id="B2A396">
    <property type="interactions" value="46"/>
</dbReference>
<dbReference type="Gene3D" id="3.30.1330.30">
    <property type="match status" value="1"/>
</dbReference>
<evidence type="ECO:0000313" key="3">
    <source>
        <dbReference type="Proteomes" id="UP000001683"/>
    </source>
</evidence>
<keyword evidence="3" id="KW-1185">Reference proteome</keyword>
<keyword evidence="2" id="KW-0687">Ribonucleoprotein</keyword>
<reference evidence="2 3" key="2">
    <citation type="journal article" date="2011" name="J. Bacteriol.">
        <title>Complete genome sequence of the anaerobic, halophilic alkalithermophile Natranaerobius thermophilus JW/NM-WN-LF.</title>
        <authorList>
            <person name="Zhao B."/>
            <person name="Mesbah N.M."/>
            <person name="Dalin E."/>
            <person name="Goodwin L."/>
            <person name="Nolan M."/>
            <person name="Pitluck S."/>
            <person name="Chertkov O."/>
            <person name="Brettin T.S."/>
            <person name="Han J."/>
            <person name="Larimer F.W."/>
            <person name="Land M.L."/>
            <person name="Hauser L."/>
            <person name="Kyrpides N."/>
            <person name="Wiegel J."/>
        </authorList>
    </citation>
    <scope>NUCLEOTIDE SEQUENCE [LARGE SCALE GENOMIC DNA]</scope>
    <source>
        <strain evidence="3">ATCC BAA-1301 / DSM 18059 / JW/NM-WN-LF</strain>
    </source>
</reference>